<dbReference type="RefSeq" id="WP_281810137.1">
    <property type="nucleotide sequence ID" value="NZ_BSDO01000023.1"/>
</dbReference>
<keyword evidence="5" id="KW-1185">Reference proteome</keyword>
<evidence type="ECO:0000313" key="5">
    <source>
        <dbReference type="Proteomes" id="UP001245370"/>
    </source>
</evidence>
<evidence type="ECO:0000313" key="2">
    <source>
        <dbReference type="EMBL" id="GLI25651.1"/>
    </source>
</evidence>
<dbReference type="Gene3D" id="3.30.2310.20">
    <property type="entry name" value="RelE-like"/>
    <property type="match status" value="1"/>
</dbReference>
<sequence>MAFKVVFRPRAAEALDQLYTYISERGGADVALGYVLKIEEQCARLAEMPERAPVRPEVGPGVRVLSFRRRVSIAYRITGKVVEILGVFYGGRFMEGAIDDESTSS</sequence>
<dbReference type="Proteomes" id="UP001144397">
    <property type="component" value="Unassembled WGS sequence"/>
</dbReference>
<dbReference type="Proteomes" id="UP001245370">
    <property type="component" value="Unassembled WGS sequence"/>
</dbReference>
<comment type="caution">
    <text evidence="2">The sequence shown here is derived from an EMBL/GenBank/DDBJ whole genome shotgun (WGS) entry which is preliminary data.</text>
</comment>
<dbReference type="Pfam" id="PF05016">
    <property type="entry name" value="ParE_toxin"/>
    <property type="match status" value="1"/>
</dbReference>
<reference evidence="2" key="1">
    <citation type="submission" date="2022-12" db="EMBL/GenBank/DDBJ databases">
        <title>Reference genome sequencing for broad-spectrum identification of bacterial and archaeal isolates by mass spectrometry.</title>
        <authorList>
            <person name="Sekiguchi Y."/>
            <person name="Tourlousse D.M."/>
        </authorList>
    </citation>
    <scope>NUCLEOTIDE SEQUENCE</scope>
    <source>
        <strain evidence="2">301</strain>
    </source>
</reference>
<dbReference type="EMBL" id="BSDO01000023">
    <property type="protein sequence ID" value="GLI25651.1"/>
    <property type="molecule type" value="Genomic_DNA"/>
</dbReference>
<evidence type="ECO:0000313" key="4">
    <source>
        <dbReference type="Proteomes" id="UP001144397"/>
    </source>
</evidence>
<accession>A0A9W6FMN9</accession>
<evidence type="ECO:0000256" key="1">
    <source>
        <dbReference type="ARBA" id="ARBA00022649"/>
    </source>
</evidence>
<dbReference type="EMBL" id="JAVDPY010000021">
    <property type="protein sequence ID" value="MDR6336926.1"/>
    <property type="molecule type" value="Genomic_DNA"/>
</dbReference>
<evidence type="ECO:0000313" key="3">
    <source>
        <dbReference type="EMBL" id="MDR6336926.1"/>
    </source>
</evidence>
<gene>
    <name evidence="3" type="ORF">GGQ86_005430</name>
    <name evidence="2" type="ORF">XFLAVUS301_53250</name>
</gene>
<name>A0A9W6FMN9_XANFL</name>
<keyword evidence="1" id="KW-1277">Toxin-antitoxin system</keyword>
<dbReference type="InterPro" id="IPR035093">
    <property type="entry name" value="RelE/ParE_toxin_dom_sf"/>
</dbReference>
<reference evidence="3 5" key="2">
    <citation type="submission" date="2023-07" db="EMBL/GenBank/DDBJ databases">
        <title>Genomic Encyclopedia of Type Strains, Phase IV (KMG-IV): sequencing the most valuable type-strain genomes for metagenomic binning, comparative biology and taxonomic classification.</title>
        <authorList>
            <person name="Goeker M."/>
        </authorList>
    </citation>
    <scope>NUCLEOTIDE SEQUENCE [LARGE SCALE GENOMIC DNA]</scope>
    <source>
        <strain evidence="3 5">DSM 338</strain>
    </source>
</reference>
<dbReference type="GeneID" id="95766098"/>
<organism evidence="2 4">
    <name type="scientific">Xanthobacter flavus</name>
    <dbReference type="NCBI Taxonomy" id="281"/>
    <lineage>
        <taxon>Bacteria</taxon>
        <taxon>Pseudomonadati</taxon>
        <taxon>Pseudomonadota</taxon>
        <taxon>Alphaproteobacteria</taxon>
        <taxon>Hyphomicrobiales</taxon>
        <taxon>Xanthobacteraceae</taxon>
        <taxon>Xanthobacter</taxon>
    </lineage>
</organism>
<proteinExistence type="predicted"/>
<dbReference type="AlphaFoldDB" id="A0A9W6FMN9"/>
<dbReference type="InterPro" id="IPR007712">
    <property type="entry name" value="RelE/ParE_toxin"/>
</dbReference>
<protein>
    <submittedName>
        <fullName evidence="3">Toxin ParE1/3/4</fullName>
    </submittedName>
</protein>